<evidence type="ECO:0000313" key="3">
    <source>
        <dbReference type="EMBL" id="MBB5055985.1"/>
    </source>
</evidence>
<dbReference type="PANTHER" id="PTHR34978">
    <property type="entry name" value="POSSIBLE SENSOR-TRANSDUCER PROTEIN BLAR"/>
    <property type="match status" value="1"/>
</dbReference>
<evidence type="ECO:0000256" key="1">
    <source>
        <dbReference type="SAM" id="Phobius"/>
    </source>
</evidence>
<evidence type="ECO:0000259" key="2">
    <source>
        <dbReference type="Pfam" id="PF05569"/>
    </source>
</evidence>
<dbReference type="PANTHER" id="PTHR34978:SF3">
    <property type="entry name" value="SLR0241 PROTEIN"/>
    <property type="match status" value="1"/>
</dbReference>
<dbReference type="Gene3D" id="3.30.2010.10">
    <property type="entry name" value="Metalloproteases ('zincins'), catalytic domain"/>
    <property type="match status" value="1"/>
</dbReference>
<dbReference type="InterPro" id="IPR008756">
    <property type="entry name" value="Peptidase_M56"/>
</dbReference>
<keyword evidence="1" id="KW-0472">Membrane</keyword>
<accession>A0A7W8E3B6</accession>
<keyword evidence="1" id="KW-0812">Transmembrane</keyword>
<feature type="transmembrane region" description="Helical" evidence="1">
    <location>
        <begin position="328"/>
        <end position="347"/>
    </location>
</feature>
<comment type="caution">
    <text evidence="3">The sequence shown here is derived from an EMBL/GenBank/DDBJ whole genome shotgun (WGS) entry which is preliminary data.</text>
</comment>
<dbReference type="EMBL" id="JACHIP010000001">
    <property type="protein sequence ID" value="MBB5055985.1"/>
    <property type="molecule type" value="Genomic_DNA"/>
</dbReference>
<dbReference type="InterPro" id="IPR052173">
    <property type="entry name" value="Beta-lactam_resp_regulator"/>
</dbReference>
<proteinExistence type="predicted"/>
<keyword evidence="4" id="KW-1185">Reference proteome</keyword>
<reference evidence="3 4" key="1">
    <citation type="submission" date="2020-08" db="EMBL/GenBank/DDBJ databases">
        <title>Genomic Encyclopedia of Type Strains, Phase IV (KMG-V): Genome sequencing to study the core and pangenomes of soil and plant-associated prokaryotes.</title>
        <authorList>
            <person name="Whitman W."/>
        </authorList>
    </citation>
    <scope>NUCLEOTIDE SEQUENCE [LARGE SCALE GENOMIC DNA]</scope>
    <source>
        <strain evidence="3 4">M8UP14</strain>
    </source>
</reference>
<dbReference type="CDD" id="cd07341">
    <property type="entry name" value="M56_BlaR1_MecR1_like"/>
    <property type="match status" value="1"/>
</dbReference>
<dbReference type="AlphaFoldDB" id="A0A7W8E3B6"/>
<organism evidence="3 4">
    <name type="scientific">Granulicella aggregans</name>
    <dbReference type="NCBI Taxonomy" id="474949"/>
    <lineage>
        <taxon>Bacteria</taxon>
        <taxon>Pseudomonadati</taxon>
        <taxon>Acidobacteriota</taxon>
        <taxon>Terriglobia</taxon>
        <taxon>Terriglobales</taxon>
        <taxon>Acidobacteriaceae</taxon>
        <taxon>Granulicella</taxon>
    </lineage>
</organism>
<feature type="domain" description="Peptidase M56" evidence="2">
    <location>
        <begin position="114"/>
        <end position="312"/>
    </location>
</feature>
<sequence length="723" mass="78077">MSVLNAMQAREVVALGWTLLHFCWQSTAISAMYGVIDRCTTRASATVRYGIALGVLALLPLVAIATFVEQEQLVSHVRIEQHEFAGSQLGAMHATLIEQLPAAAPAVGNSELWIAQHASLLLPWMDGVWLAGVLLVALRAAGGWWELRALRRRAQAIVPQDLRISFDKLVRRYQLGRRVVLRVSDEVISPMVFGVWRTVVLMPLSAAMSLPTEQLEAVLAHELAHVRRWDYLCNLLQTSVECLFFFQPAVWWVSRRAREFREVCCDEVAAKACADPVVYAEALLHMEEQRAQHMRLAVALHGNEGTLLNRVRRVMGEKAMEQKSMSGVRIAAVGMVLIGLYVGPHVAHGMKAERRQAVVAAQPPAMPDAEVSTPAPVVASAVSDSPSVAAVAAPAPLPEPSTIEAAFPSPAPQPNPSAMAIEEPSQQGGGTAYLQKMRDVGYPLDLNKDLDEIVALRSVGVTPEYAKSMAQVGLGTPTLHDLVTLKSVGVTPEYIASLKGSVLAPTSFHDVVTTRSMNITPEYARSLESLGLGKPSVHDVVSMRSMGITPEYVASLKNSVLAPTSFHDVVTVKSMDITAEYARSLESLGLGKPTIHDVVSMKSVGVTPEYVAALKASGIPPADLHEAVSMKSVGVTPEYARAMASAGFSGMDAHELIAMRSQGMTPEYAKWLKATFPDADNHAMRQATVFHIDADFVAKAKASGFNSASLDKLTKLKMSGLLN</sequence>
<feature type="transmembrane region" description="Helical" evidence="1">
    <location>
        <begin position="47"/>
        <end position="68"/>
    </location>
</feature>
<dbReference type="RefSeq" id="WP_184213699.1">
    <property type="nucleotide sequence ID" value="NZ_JACHIP010000001.1"/>
</dbReference>
<dbReference type="Pfam" id="PF05569">
    <property type="entry name" value="Peptidase_M56"/>
    <property type="match status" value="1"/>
</dbReference>
<keyword evidence="1" id="KW-1133">Transmembrane helix</keyword>
<protein>
    <submittedName>
        <fullName evidence="3">Beta-lactamase regulating signal transducer with metallopeptidase domain</fullName>
    </submittedName>
</protein>
<evidence type="ECO:0000313" key="4">
    <source>
        <dbReference type="Proteomes" id="UP000540989"/>
    </source>
</evidence>
<name>A0A7W8E3B6_9BACT</name>
<dbReference type="Proteomes" id="UP000540989">
    <property type="component" value="Unassembled WGS sequence"/>
</dbReference>
<feature type="transmembrane region" description="Helical" evidence="1">
    <location>
        <begin position="127"/>
        <end position="145"/>
    </location>
</feature>
<gene>
    <name evidence="3" type="ORF">HDF16_000654</name>
</gene>